<proteinExistence type="predicted"/>
<dbReference type="CDD" id="cd07344">
    <property type="entry name" value="M48_yhfN_like"/>
    <property type="match status" value="1"/>
</dbReference>
<dbReference type="Gene3D" id="3.30.2010.10">
    <property type="entry name" value="Metalloproteases ('zincins'), catalytic domain"/>
    <property type="match status" value="1"/>
</dbReference>
<gene>
    <name evidence="3" type="ORF">J0M35_03175</name>
</gene>
<dbReference type="AlphaFoldDB" id="A0A8J7P6N7"/>
<reference evidence="3" key="1">
    <citation type="submission" date="2021-02" db="EMBL/GenBank/DDBJ databases">
        <title>Genome-Resolved Metagenomics of a Microbial Community Performing Photosynthetic Biological Nutrient Removal.</title>
        <authorList>
            <person name="Mcdaniel E.A."/>
        </authorList>
    </citation>
    <scope>NUCLEOTIDE SEQUENCE</scope>
    <source>
        <strain evidence="3">UWPOB_OBS1</strain>
    </source>
</reference>
<evidence type="ECO:0000259" key="2">
    <source>
        <dbReference type="Pfam" id="PF01863"/>
    </source>
</evidence>
<dbReference type="Pfam" id="PF01863">
    <property type="entry name" value="YgjP-like"/>
    <property type="match status" value="1"/>
</dbReference>
<feature type="domain" description="YgjP-like metallopeptidase" evidence="2">
    <location>
        <begin position="30"/>
        <end position="151"/>
    </location>
</feature>
<dbReference type="Proteomes" id="UP000664277">
    <property type="component" value="Unassembled WGS sequence"/>
</dbReference>
<name>A0A8J7P6N7_9BACT</name>
<protein>
    <submittedName>
        <fullName evidence="3">M48 family metallopeptidase</fullName>
    </submittedName>
</protein>
<dbReference type="InterPro" id="IPR002725">
    <property type="entry name" value="YgjP-like_metallopeptidase"/>
</dbReference>
<accession>A0A8J7P6N7</accession>
<dbReference type="InterPro" id="IPR053136">
    <property type="entry name" value="UTP_pyrophosphatase-like"/>
</dbReference>
<dbReference type="PANTHER" id="PTHR30399:SF1">
    <property type="entry name" value="UTP PYROPHOSPHATASE"/>
    <property type="match status" value="1"/>
</dbReference>
<dbReference type="PANTHER" id="PTHR30399">
    <property type="entry name" value="UNCHARACTERIZED PROTEIN YGJP"/>
    <property type="match status" value="1"/>
</dbReference>
<organism evidence="3 4">
    <name type="scientific">Candidatus Obscuribacter phosphatis</name>
    <dbReference type="NCBI Taxonomy" id="1906157"/>
    <lineage>
        <taxon>Bacteria</taxon>
        <taxon>Bacillati</taxon>
        <taxon>Candidatus Melainabacteria</taxon>
        <taxon>Candidatus Obscuribacterales</taxon>
        <taxon>Candidatus Obscuribacteraceae</taxon>
        <taxon>Candidatus Obscuribacter</taxon>
    </lineage>
</organism>
<evidence type="ECO:0000313" key="4">
    <source>
        <dbReference type="Proteomes" id="UP000664277"/>
    </source>
</evidence>
<dbReference type="EMBL" id="JAFLCK010000003">
    <property type="protein sequence ID" value="MBN8659339.1"/>
    <property type="molecule type" value="Genomic_DNA"/>
</dbReference>
<evidence type="ECO:0000256" key="1">
    <source>
        <dbReference type="SAM" id="MobiDB-lite"/>
    </source>
</evidence>
<evidence type="ECO:0000313" key="3">
    <source>
        <dbReference type="EMBL" id="MBN8659339.1"/>
    </source>
</evidence>
<sequence length="308" mass="35609">MSAQNLPQNDKNQLNLFQGRYQPNFLEKTRPAKSAKKVVADSPEKIAGQINELYRSFMQTYVRQINNDTLNVTIGGVRIGSAKYSRLAQINLKSRIITFSRFAIENVPERGRRYLVLHELAHVIEASHNKHFWNQVERFEPEYKEIGVALDRAFKKNVQRFEARQARKEGQTLEEALRDLNLQGAKNLLWTPEYGIIERGDLKLGLQQDQLQLFTGEVSRSYFDEAFDEYLALRNDDDDTIELSQEAFEERQRKNWEDFMRPDPVLDSKPQPSKDCLDNLNNASDIDLDAWYEDDYSDGSAFGTMSGG</sequence>
<feature type="region of interest" description="Disordered" evidence="1">
    <location>
        <begin position="259"/>
        <end position="280"/>
    </location>
</feature>
<comment type="caution">
    <text evidence="3">The sequence shown here is derived from an EMBL/GenBank/DDBJ whole genome shotgun (WGS) entry which is preliminary data.</text>
</comment>